<accession>F4RI48</accession>
<keyword evidence="3" id="KW-1185">Reference proteome</keyword>
<feature type="region of interest" description="Disordered" evidence="1">
    <location>
        <begin position="1"/>
        <end position="21"/>
    </location>
</feature>
<dbReference type="KEGG" id="mlr:MELLADRAFT_105439"/>
<dbReference type="RefSeq" id="XP_007408785.1">
    <property type="nucleotide sequence ID" value="XM_007408723.1"/>
</dbReference>
<dbReference type="AlphaFoldDB" id="F4RI48"/>
<evidence type="ECO:0000313" key="3">
    <source>
        <dbReference type="Proteomes" id="UP000001072"/>
    </source>
</evidence>
<proteinExistence type="predicted"/>
<feature type="region of interest" description="Disordered" evidence="1">
    <location>
        <begin position="79"/>
        <end position="120"/>
    </location>
</feature>
<dbReference type="HOGENOM" id="CLU_2050140_0_0_1"/>
<dbReference type="InParanoid" id="F4RI48"/>
<gene>
    <name evidence="2" type="ORF">MELLADRAFT_105439</name>
</gene>
<dbReference type="VEuPathDB" id="FungiDB:MELLADRAFT_105439"/>
<name>F4RI48_MELLP</name>
<evidence type="ECO:0000256" key="1">
    <source>
        <dbReference type="SAM" id="MobiDB-lite"/>
    </source>
</evidence>
<dbReference type="Proteomes" id="UP000001072">
    <property type="component" value="Unassembled WGS sequence"/>
</dbReference>
<feature type="compositionally biased region" description="Basic residues" evidence="1">
    <location>
        <begin position="108"/>
        <end position="120"/>
    </location>
</feature>
<dbReference type="GeneID" id="18922603"/>
<dbReference type="EMBL" id="GL883102">
    <property type="protein sequence ID" value="EGG08020.1"/>
    <property type="molecule type" value="Genomic_DNA"/>
</dbReference>
<organism evidence="3">
    <name type="scientific">Melampsora larici-populina (strain 98AG31 / pathotype 3-4-7)</name>
    <name type="common">Poplar leaf rust fungus</name>
    <dbReference type="NCBI Taxonomy" id="747676"/>
    <lineage>
        <taxon>Eukaryota</taxon>
        <taxon>Fungi</taxon>
        <taxon>Dikarya</taxon>
        <taxon>Basidiomycota</taxon>
        <taxon>Pucciniomycotina</taxon>
        <taxon>Pucciniomycetes</taxon>
        <taxon>Pucciniales</taxon>
        <taxon>Melampsoraceae</taxon>
        <taxon>Melampsora</taxon>
    </lineage>
</organism>
<sequence length="120" mass="13122">MIEDTNEYQLPPPMSPMPAKSNAKRVFENNFVSNKAKEAFAGRLFRDKDLSLGQAFTFGDMPDDDGTTATTVEATEPGQTLCVYLKRPTKPSADQAKGSKNEATQPKAKAKAKPKGKKKK</sequence>
<reference evidence="3" key="1">
    <citation type="journal article" date="2011" name="Proc. Natl. Acad. Sci. U.S.A.">
        <title>Obligate biotrophy features unraveled by the genomic analysis of rust fungi.</title>
        <authorList>
            <person name="Duplessis S."/>
            <person name="Cuomo C.A."/>
            <person name="Lin Y.-C."/>
            <person name="Aerts A."/>
            <person name="Tisserant E."/>
            <person name="Veneault-Fourrey C."/>
            <person name="Joly D.L."/>
            <person name="Hacquard S."/>
            <person name="Amselem J."/>
            <person name="Cantarel B.L."/>
            <person name="Chiu R."/>
            <person name="Coutinho P.M."/>
            <person name="Feau N."/>
            <person name="Field M."/>
            <person name="Frey P."/>
            <person name="Gelhaye E."/>
            <person name="Goldberg J."/>
            <person name="Grabherr M.G."/>
            <person name="Kodira C.D."/>
            <person name="Kohler A."/>
            <person name="Kuees U."/>
            <person name="Lindquist E.A."/>
            <person name="Lucas S.M."/>
            <person name="Mago R."/>
            <person name="Mauceli E."/>
            <person name="Morin E."/>
            <person name="Murat C."/>
            <person name="Pangilinan J.L."/>
            <person name="Park R."/>
            <person name="Pearson M."/>
            <person name="Quesneville H."/>
            <person name="Rouhier N."/>
            <person name="Sakthikumar S."/>
            <person name="Salamov A.A."/>
            <person name="Schmutz J."/>
            <person name="Selles B."/>
            <person name="Shapiro H."/>
            <person name="Tanguay P."/>
            <person name="Tuskan G.A."/>
            <person name="Henrissat B."/>
            <person name="Van de Peer Y."/>
            <person name="Rouze P."/>
            <person name="Ellis J.G."/>
            <person name="Dodds P.N."/>
            <person name="Schein J.E."/>
            <person name="Zhong S."/>
            <person name="Hamelin R.C."/>
            <person name="Grigoriev I.V."/>
            <person name="Szabo L.J."/>
            <person name="Martin F."/>
        </authorList>
    </citation>
    <scope>NUCLEOTIDE SEQUENCE [LARGE SCALE GENOMIC DNA]</scope>
    <source>
        <strain evidence="3">98AG31 / pathotype 3-4-7</strain>
    </source>
</reference>
<protein>
    <submittedName>
        <fullName evidence="2">Uncharacterized protein</fullName>
    </submittedName>
</protein>
<evidence type="ECO:0000313" key="2">
    <source>
        <dbReference type="EMBL" id="EGG08020.1"/>
    </source>
</evidence>